<sequence length="64" mass="7082">MGNVPDREQIIPSVGSNLVSKVPGPKHPPKLKKPERSDNSNDNYKNVDNSSSKNDEKNNNPLKN</sequence>
<name>A0A336MDV4_CULSO</name>
<dbReference type="AlphaFoldDB" id="A0A336MDV4"/>
<accession>A0A336MDV4</accession>
<dbReference type="EMBL" id="UFQT01000688">
    <property type="protein sequence ID" value="SSX26567.1"/>
    <property type="molecule type" value="Genomic_DNA"/>
</dbReference>
<organism evidence="3">
    <name type="scientific">Culicoides sonorensis</name>
    <name type="common">Biting midge</name>
    <dbReference type="NCBI Taxonomy" id="179676"/>
    <lineage>
        <taxon>Eukaryota</taxon>
        <taxon>Metazoa</taxon>
        <taxon>Ecdysozoa</taxon>
        <taxon>Arthropoda</taxon>
        <taxon>Hexapoda</taxon>
        <taxon>Insecta</taxon>
        <taxon>Pterygota</taxon>
        <taxon>Neoptera</taxon>
        <taxon>Endopterygota</taxon>
        <taxon>Diptera</taxon>
        <taxon>Nematocera</taxon>
        <taxon>Chironomoidea</taxon>
        <taxon>Ceratopogonidae</taxon>
        <taxon>Ceratopogoninae</taxon>
        <taxon>Culicoides</taxon>
        <taxon>Monoculicoides</taxon>
    </lineage>
</organism>
<gene>
    <name evidence="3" type="primary">CSON013576</name>
</gene>
<reference evidence="3" key="2">
    <citation type="submission" date="2018-07" db="EMBL/GenBank/DDBJ databases">
        <authorList>
            <person name="Quirk P.G."/>
            <person name="Krulwich T.A."/>
        </authorList>
    </citation>
    <scope>NUCLEOTIDE SEQUENCE</scope>
</reference>
<dbReference type="VEuPathDB" id="VectorBase:CSON013576"/>
<dbReference type="EMBL" id="UFQS01000688">
    <property type="protein sequence ID" value="SSX06213.1"/>
    <property type="molecule type" value="Genomic_DNA"/>
</dbReference>
<reference evidence="2" key="1">
    <citation type="submission" date="2018-04" db="EMBL/GenBank/DDBJ databases">
        <authorList>
            <person name="Go L.Y."/>
            <person name="Mitchell J.A."/>
        </authorList>
    </citation>
    <scope>NUCLEOTIDE SEQUENCE</scope>
    <source>
        <tissue evidence="2">Whole organism</tissue>
    </source>
</reference>
<evidence type="ECO:0000313" key="3">
    <source>
        <dbReference type="EMBL" id="SSX26567.1"/>
    </source>
</evidence>
<feature type="region of interest" description="Disordered" evidence="1">
    <location>
        <begin position="1"/>
        <end position="64"/>
    </location>
</feature>
<evidence type="ECO:0000256" key="1">
    <source>
        <dbReference type="SAM" id="MobiDB-lite"/>
    </source>
</evidence>
<evidence type="ECO:0000313" key="2">
    <source>
        <dbReference type="EMBL" id="SSX06213.1"/>
    </source>
</evidence>
<feature type="compositionally biased region" description="Low complexity" evidence="1">
    <location>
        <begin position="40"/>
        <end position="52"/>
    </location>
</feature>
<proteinExistence type="predicted"/>
<protein>
    <submittedName>
        <fullName evidence="3">CSON013576 protein</fullName>
    </submittedName>
</protein>